<evidence type="ECO:0000313" key="3">
    <source>
        <dbReference type="Proteomes" id="UP000198414"/>
    </source>
</evidence>
<evidence type="ECO:0000313" key="2">
    <source>
        <dbReference type="EMBL" id="GAX04842.1"/>
    </source>
</evidence>
<reference evidence="2 3" key="1">
    <citation type="submission" date="2015-11" db="EMBL/GenBank/DDBJ databases">
        <title>Draft genome sequences of new species of the genus Lactobacillus isolated from orchardgrass silage.</title>
        <authorList>
            <person name="Tohno M."/>
            <person name="Tanizawa Y."/>
            <person name="Arita M."/>
        </authorList>
    </citation>
    <scope>NUCLEOTIDE SEQUENCE [LARGE SCALE GENOMIC DNA]</scope>
    <source>
        <strain evidence="2 3">IWT25</strain>
    </source>
</reference>
<comment type="caution">
    <text evidence="2">The sequence shown here is derived from an EMBL/GenBank/DDBJ whole genome shotgun (WGS) entry which is preliminary data.</text>
</comment>
<dbReference type="EMBL" id="BCMI01000001">
    <property type="protein sequence ID" value="GAX04842.1"/>
    <property type="molecule type" value="Genomic_DNA"/>
</dbReference>
<protein>
    <recommendedName>
        <fullName evidence="1">DUF4097 domain-containing protein</fullName>
    </recommendedName>
</protein>
<organism evidence="2 3">
    <name type="scientific">Secundilactobacillus pentosiphilus</name>
    <dbReference type="NCBI Taxonomy" id="1714682"/>
    <lineage>
        <taxon>Bacteria</taxon>
        <taxon>Bacillati</taxon>
        <taxon>Bacillota</taxon>
        <taxon>Bacilli</taxon>
        <taxon>Lactobacillales</taxon>
        <taxon>Lactobacillaceae</taxon>
        <taxon>Secundilactobacillus</taxon>
    </lineage>
</organism>
<dbReference type="AlphaFoldDB" id="A0A1Z5ITD0"/>
<gene>
    <name evidence="2" type="ORF">IWT25_00136</name>
</gene>
<proteinExistence type="predicted"/>
<name>A0A1Z5ITD0_9LACO</name>
<sequence>MIDDNLISTFLKPIFANYPQTDDSRDFYNEVAADVREAAQDLLDSNDATTPEQAVKLAVDSLGDLTEPLQLISGTQSPAISQNSSANSSWSADLITRIVMHADETKVNLVASPDDQIHVHQYQQPKLASTKVQIKTLENTLSIEAPSPRWFQYLIPFRHPKSTVEIALPSQFAGHLEAELKSGTLSIENVKNQLQAKVVLSSGSLSINHAWIKTLSAQINSGQFKARHFASNSLQLDVHTGTIQLSNVESTFDISTHSGTIKGNVLTGKGQFTAHSGALFLDWQHVNGDVTVINHSGTVKIQTPMKDSFKFDLQAKSGTVKVTRNATYSVQVLGAAIGQVGDRPQYDVKVEDHSGTIRLS</sequence>
<dbReference type="OrthoDB" id="2240353at2"/>
<dbReference type="RefSeq" id="WP_089120277.1">
    <property type="nucleotide sequence ID" value="NZ_BCMI01000001.1"/>
</dbReference>
<dbReference type="Proteomes" id="UP000198414">
    <property type="component" value="Unassembled WGS sequence"/>
</dbReference>
<dbReference type="InterPro" id="IPR025164">
    <property type="entry name" value="Toastrack_DUF4097"/>
</dbReference>
<dbReference type="Pfam" id="PF13349">
    <property type="entry name" value="DUF4097"/>
    <property type="match status" value="1"/>
</dbReference>
<accession>A0A1Z5ITD0</accession>
<feature type="domain" description="DUF4097" evidence="1">
    <location>
        <begin position="95"/>
        <end position="359"/>
    </location>
</feature>
<evidence type="ECO:0000259" key="1">
    <source>
        <dbReference type="Pfam" id="PF13349"/>
    </source>
</evidence>